<dbReference type="EMBL" id="CP063458">
    <property type="protein sequence ID" value="QOV90310.1"/>
    <property type="molecule type" value="Genomic_DNA"/>
</dbReference>
<dbReference type="AlphaFoldDB" id="A0A7M2X0P9"/>
<dbReference type="KEGG" id="hbs:IPV69_02765"/>
<proteinExistence type="predicted"/>
<name>A0A7M2X0P9_9BACT</name>
<evidence type="ECO:0000256" key="1">
    <source>
        <dbReference type="SAM" id="SignalP"/>
    </source>
</evidence>
<organism evidence="2 3">
    <name type="scientific">Humisphaera borealis</name>
    <dbReference type="NCBI Taxonomy" id="2807512"/>
    <lineage>
        <taxon>Bacteria</taxon>
        <taxon>Pseudomonadati</taxon>
        <taxon>Planctomycetota</taxon>
        <taxon>Phycisphaerae</taxon>
        <taxon>Tepidisphaerales</taxon>
        <taxon>Tepidisphaeraceae</taxon>
        <taxon>Humisphaera</taxon>
    </lineage>
</organism>
<keyword evidence="3" id="KW-1185">Reference proteome</keyword>
<protein>
    <submittedName>
        <fullName evidence="2">Uncharacterized protein</fullName>
    </submittedName>
</protein>
<evidence type="ECO:0000313" key="2">
    <source>
        <dbReference type="EMBL" id="QOV90310.1"/>
    </source>
</evidence>
<dbReference type="Proteomes" id="UP000593765">
    <property type="component" value="Chromosome"/>
</dbReference>
<dbReference type="RefSeq" id="WP_206293389.1">
    <property type="nucleotide sequence ID" value="NZ_CP063458.1"/>
</dbReference>
<keyword evidence="1" id="KW-0732">Signal</keyword>
<reference evidence="2 3" key="1">
    <citation type="submission" date="2020-10" db="EMBL/GenBank/DDBJ databases">
        <title>Wide distribution of Phycisphaera-like planctomycetes from WD2101 soil group in peatlands and genome analysis of the first cultivated representative.</title>
        <authorList>
            <person name="Dedysh S.N."/>
            <person name="Beletsky A.V."/>
            <person name="Ivanova A."/>
            <person name="Kulichevskaya I.S."/>
            <person name="Suzina N.E."/>
            <person name="Philippov D.A."/>
            <person name="Rakitin A.L."/>
            <person name="Mardanov A.V."/>
            <person name="Ravin N.V."/>
        </authorList>
    </citation>
    <scope>NUCLEOTIDE SEQUENCE [LARGE SCALE GENOMIC DNA]</scope>
    <source>
        <strain evidence="2 3">M1803</strain>
    </source>
</reference>
<feature type="signal peptide" evidence="1">
    <location>
        <begin position="1"/>
        <end position="31"/>
    </location>
</feature>
<feature type="chain" id="PRO_5034494348" evidence="1">
    <location>
        <begin position="32"/>
        <end position="93"/>
    </location>
</feature>
<accession>A0A7M2X0P9</accession>
<gene>
    <name evidence="2" type="ORF">IPV69_02765</name>
</gene>
<evidence type="ECO:0000313" key="3">
    <source>
        <dbReference type="Proteomes" id="UP000593765"/>
    </source>
</evidence>
<sequence>MDKKLFTIGVLSVSAVVLFAANLLQPRTAQAGLVVKDNDFTAVTARTAQGGEALYILDNRTGNMVVMNYDPNRRAVVPMTAPRSIMDAFKGGR</sequence>